<gene>
    <name evidence="10" type="ORF">FDY95_01130</name>
</gene>
<reference evidence="10 11" key="1">
    <citation type="submission" date="2019-05" db="EMBL/GenBank/DDBJ databases">
        <title>Hymenobacter edaphi sp. nov., isolated from abandoned arsenic-contaminated farmland soil.</title>
        <authorList>
            <person name="Nie L."/>
        </authorList>
    </citation>
    <scope>NUCLEOTIDE SEQUENCE [LARGE SCALE GENOMIC DNA]</scope>
    <source>
        <strain evidence="10 11">1-3-3-8</strain>
    </source>
</reference>
<keyword evidence="3" id="KW-0328">Glycosyltransferase</keyword>
<evidence type="ECO:0000256" key="7">
    <source>
        <dbReference type="ARBA" id="ARBA00023136"/>
    </source>
</evidence>
<evidence type="ECO:0000256" key="6">
    <source>
        <dbReference type="ARBA" id="ARBA00022989"/>
    </source>
</evidence>
<evidence type="ECO:0000256" key="1">
    <source>
        <dbReference type="ARBA" id="ARBA00004651"/>
    </source>
</evidence>
<name>A0A5R8WVV2_9BACT</name>
<keyword evidence="7 8" id="KW-0472">Membrane</keyword>
<evidence type="ECO:0000256" key="3">
    <source>
        <dbReference type="ARBA" id="ARBA00022676"/>
    </source>
</evidence>
<dbReference type="AlphaFoldDB" id="A0A5R8WVV2"/>
<feature type="transmembrane region" description="Helical" evidence="8">
    <location>
        <begin position="339"/>
        <end position="361"/>
    </location>
</feature>
<evidence type="ECO:0000256" key="2">
    <source>
        <dbReference type="ARBA" id="ARBA00022475"/>
    </source>
</evidence>
<keyword evidence="5 8" id="KW-0812">Transmembrane</keyword>
<dbReference type="OrthoDB" id="1491458at2"/>
<evidence type="ECO:0000256" key="4">
    <source>
        <dbReference type="ARBA" id="ARBA00022679"/>
    </source>
</evidence>
<keyword evidence="6 8" id="KW-1133">Transmembrane helix</keyword>
<feature type="transmembrane region" description="Helical" evidence="8">
    <location>
        <begin position="28"/>
        <end position="49"/>
    </location>
</feature>
<evidence type="ECO:0000313" key="10">
    <source>
        <dbReference type="EMBL" id="TLM96628.1"/>
    </source>
</evidence>
<dbReference type="PANTHER" id="PTHR33908">
    <property type="entry name" value="MANNOSYLTRANSFERASE YKCB-RELATED"/>
    <property type="match status" value="1"/>
</dbReference>
<dbReference type="EMBL" id="VAJM01000001">
    <property type="protein sequence ID" value="TLM96628.1"/>
    <property type="molecule type" value="Genomic_DNA"/>
</dbReference>
<feature type="transmembrane region" description="Helical" evidence="8">
    <location>
        <begin position="135"/>
        <end position="155"/>
    </location>
</feature>
<feature type="transmembrane region" description="Helical" evidence="8">
    <location>
        <begin position="160"/>
        <end position="177"/>
    </location>
</feature>
<dbReference type="InterPro" id="IPR038731">
    <property type="entry name" value="RgtA/B/C-like"/>
</dbReference>
<keyword evidence="11" id="KW-1185">Reference proteome</keyword>
<evidence type="ECO:0000313" key="11">
    <source>
        <dbReference type="Proteomes" id="UP000305517"/>
    </source>
</evidence>
<feature type="transmembrane region" description="Helical" evidence="8">
    <location>
        <begin position="229"/>
        <end position="249"/>
    </location>
</feature>
<dbReference type="Proteomes" id="UP000305517">
    <property type="component" value="Unassembled WGS sequence"/>
</dbReference>
<dbReference type="InterPro" id="IPR050297">
    <property type="entry name" value="LipidA_mod_glycosyltrf_83"/>
</dbReference>
<dbReference type="PANTHER" id="PTHR33908:SF11">
    <property type="entry name" value="MEMBRANE PROTEIN"/>
    <property type="match status" value="1"/>
</dbReference>
<keyword evidence="4" id="KW-0808">Transferase</keyword>
<dbReference type="GO" id="GO:0009103">
    <property type="term" value="P:lipopolysaccharide biosynthetic process"/>
    <property type="evidence" value="ECO:0007669"/>
    <property type="project" value="UniProtKB-ARBA"/>
</dbReference>
<keyword evidence="2" id="KW-1003">Cell membrane</keyword>
<dbReference type="Pfam" id="PF13231">
    <property type="entry name" value="PMT_2"/>
    <property type="match status" value="1"/>
</dbReference>
<feature type="domain" description="Glycosyltransferase RgtA/B/C/D-like" evidence="9">
    <location>
        <begin position="87"/>
        <end position="231"/>
    </location>
</feature>
<comment type="caution">
    <text evidence="10">The sequence shown here is derived from an EMBL/GenBank/DDBJ whole genome shotgun (WGS) entry which is preliminary data.</text>
</comment>
<feature type="transmembrane region" description="Helical" evidence="8">
    <location>
        <begin position="189"/>
        <end position="217"/>
    </location>
</feature>
<dbReference type="GO" id="GO:0016763">
    <property type="term" value="F:pentosyltransferase activity"/>
    <property type="evidence" value="ECO:0007669"/>
    <property type="project" value="TreeGrafter"/>
</dbReference>
<comment type="subcellular location">
    <subcellularLocation>
        <location evidence="1">Cell membrane</location>
        <topology evidence="1">Multi-pass membrane protein</topology>
    </subcellularLocation>
</comment>
<feature type="transmembrane region" description="Helical" evidence="8">
    <location>
        <begin position="312"/>
        <end position="332"/>
    </location>
</feature>
<dbReference type="GO" id="GO:0005886">
    <property type="term" value="C:plasma membrane"/>
    <property type="evidence" value="ECO:0007669"/>
    <property type="project" value="UniProtKB-SubCell"/>
</dbReference>
<evidence type="ECO:0000256" key="5">
    <source>
        <dbReference type="ARBA" id="ARBA00022692"/>
    </source>
</evidence>
<dbReference type="RefSeq" id="WP_138074884.1">
    <property type="nucleotide sequence ID" value="NZ_VAJM01000001.1"/>
</dbReference>
<protein>
    <recommendedName>
        <fullName evidence="9">Glycosyltransferase RgtA/B/C/D-like domain-containing protein</fullName>
    </recommendedName>
</protein>
<sequence>MPLLFNATAPTQVAPARASRPRSAAAALLPYSGPALLAVLSLGMLVRVYHFAYDRSFFIDEIYLNVNFVGRSFWQLATEPLLYEQKAPLGYLWTVKLFAVLFGPGQQALRLFSLLSSLAALLVLVPVARHFLRPWGVVAAVAMLAASDSCIYHALEAKQYAVELLATLLALWLYIRYQPVPSLRGQLQWGLFGALLVWFSFPVIFVLAGMAGALGMAALLRRDWRQVRAYVLPFSCWLLSFGLQYALYISKFPQSAWLMDFFDQQYDAFMPWSPTALLPWLAHKTYMLTQHPLGLMPHKEDSEFLLFSPWRYVVKLGWLHLGFLLAGAALLLRADRLKFFVLTLPIALMLVASGLGVYPVFERFTQFLAPALMLMAAYGLDRFLYAATPRFRAAPLVLLVFFAPPFYNTTAQALNPSRFKNREYNREVIMYVNAHYQPGDVVYLFWNMRHVYEYYQGAYGLRFTPVKGSNVKNESHNATEFMQKLQPDLARLQGARRVWFVYDYVNRDPIGDYANQPAWYHEDAFKPTQPLEDYFAQHGRRIDFFQLGPHTASLYEMPRPAAASSPKP</sequence>
<evidence type="ECO:0000256" key="8">
    <source>
        <dbReference type="SAM" id="Phobius"/>
    </source>
</evidence>
<feature type="transmembrane region" description="Helical" evidence="8">
    <location>
        <begin position="111"/>
        <end position="129"/>
    </location>
</feature>
<evidence type="ECO:0000259" key="9">
    <source>
        <dbReference type="Pfam" id="PF13231"/>
    </source>
</evidence>
<organism evidence="10 11">
    <name type="scientific">Hymenobacter jeollabukensis</name>
    <dbReference type="NCBI Taxonomy" id="2025313"/>
    <lineage>
        <taxon>Bacteria</taxon>
        <taxon>Pseudomonadati</taxon>
        <taxon>Bacteroidota</taxon>
        <taxon>Cytophagia</taxon>
        <taxon>Cytophagales</taxon>
        <taxon>Hymenobacteraceae</taxon>
        <taxon>Hymenobacter</taxon>
    </lineage>
</organism>
<accession>A0A5R8WVV2</accession>
<proteinExistence type="predicted"/>